<dbReference type="SUPFAM" id="SSF47928">
    <property type="entry name" value="N-terminal domain of the delta subunit of the F1F0-ATP synthase"/>
    <property type="match status" value="1"/>
</dbReference>
<dbReference type="InterPro" id="IPR020781">
    <property type="entry name" value="ATPase_OSCP/d_CS"/>
</dbReference>
<keyword evidence="3 8" id="KW-0375">Hydrogen ion transport</keyword>
<dbReference type="EMBL" id="CP003587">
    <property type="protein sequence ID" value="AGY58478.1"/>
    <property type="molecule type" value="Genomic_DNA"/>
</dbReference>
<evidence type="ECO:0000256" key="5">
    <source>
        <dbReference type="ARBA" id="ARBA00023136"/>
    </source>
</evidence>
<comment type="function">
    <text evidence="8">F(1)F(0) ATP synthase produces ATP from ADP in the presence of a proton or sodium gradient. F-type ATPases consist of two structural domains, F(1) containing the extramembraneous catalytic core and F(0) containing the membrane proton channel, linked together by a central stalk and a peripheral stalk. During catalysis, ATP synthesis in the catalytic domain of F(1) is coupled via a rotary mechanism of the central stalk subunits to proton translocation.</text>
</comment>
<dbReference type="KEGG" id="glj:GKIL_2232"/>
<comment type="similarity">
    <text evidence="8">Belongs to the ATPase delta chain family.</text>
</comment>
<keyword evidence="6 8" id="KW-0139">CF(1)</keyword>
<evidence type="ECO:0000256" key="4">
    <source>
        <dbReference type="ARBA" id="ARBA00023065"/>
    </source>
</evidence>
<keyword evidence="8" id="KW-1003">Cell membrane</keyword>
<dbReference type="Proteomes" id="UP000017396">
    <property type="component" value="Chromosome"/>
</dbReference>
<keyword evidence="4 8" id="KW-0406">Ion transport</keyword>
<dbReference type="GO" id="GO:0016787">
    <property type="term" value="F:hydrolase activity"/>
    <property type="evidence" value="ECO:0007669"/>
    <property type="project" value="UniProtKB-KW"/>
</dbReference>
<keyword evidence="10" id="KW-1185">Reference proteome</keyword>
<keyword evidence="9" id="KW-0378">Hydrolase</keyword>
<dbReference type="InterPro" id="IPR026015">
    <property type="entry name" value="ATP_synth_OSCP/delta_N_sf"/>
</dbReference>
<dbReference type="Gene3D" id="1.10.520.20">
    <property type="entry name" value="N-terminal domain of the delta subunit of the F1F0-ATP synthase"/>
    <property type="match status" value="1"/>
</dbReference>
<evidence type="ECO:0000256" key="7">
    <source>
        <dbReference type="ARBA" id="ARBA00023310"/>
    </source>
</evidence>
<dbReference type="InterPro" id="IPR000711">
    <property type="entry name" value="ATPase_OSCP/dsu"/>
</dbReference>
<organism evidence="9 10">
    <name type="scientific">Gloeobacter kilaueensis (strain ATCC BAA-2537 / CCAP 1431/1 / ULC 316 / JS1)</name>
    <dbReference type="NCBI Taxonomy" id="1183438"/>
    <lineage>
        <taxon>Bacteria</taxon>
        <taxon>Bacillati</taxon>
        <taxon>Cyanobacteriota</taxon>
        <taxon>Cyanophyceae</taxon>
        <taxon>Gloeobacterales</taxon>
        <taxon>Gloeobacteraceae</taxon>
        <taxon>Gloeobacter</taxon>
    </lineage>
</organism>
<dbReference type="NCBIfam" id="TIGR01145">
    <property type="entry name" value="ATP_synt_delta"/>
    <property type="match status" value="1"/>
</dbReference>
<dbReference type="RefSeq" id="WP_023173634.1">
    <property type="nucleotide sequence ID" value="NC_022600.1"/>
</dbReference>
<protein>
    <recommendedName>
        <fullName evidence="8">ATP synthase subunit delta</fullName>
    </recommendedName>
    <alternativeName>
        <fullName evidence="8">ATP synthase F(1) sector subunit delta</fullName>
    </alternativeName>
    <alternativeName>
        <fullName evidence="8">F-type ATPase subunit delta</fullName>
        <shortName evidence="8">F-ATPase subunit delta</shortName>
    </alternativeName>
</protein>
<evidence type="ECO:0000313" key="9">
    <source>
        <dbReference type="EMBL" id="AGY58478.1"/>
    </source>
</evidence>
<dbReference type="PRINTS" id="PR00125">
    <property type="entry name" value="ATPASEDELTA"/>
</dbReference>
<reference evidence="9 10" key="1">
    <citation type="journal article" date="2013" name="PLoS ONE">
        <title>Cultivation and Complete Genome Sequencing of Gloeobacter kilaueensis sp. nov., from a Lava Cave in Kilauea Caldera, Hawai'i.</title>
        <authorList>
            <person name="Saw J.H."/>
            <person name="Schatz M."/>
            <person name="Brown M.V."/>
            <person name="Kunkel D.D."/>
            <person name="Foster J.S."/>
            <person name="Shick H."/>
            <person name="Christensen S."/>
            <person name="Hou S."/>
            <person name="Wan X."/>
            <person name="Donachie S.P."/>
        </authorList>
    </citation>
    <scope>NUCLEOTIDE SEQUENCE [LARGE SCALE GENOMIC DNA]</scope>
    <source>
        <strain evidence="10">JS</strain>
    </source>
</reference>
<evidence type="ECO:0000256" key="6">
    <source>
        <dbReference type="ARBA" id="ARBA00023196"/>
    </source>
</evidence>
<evidence type="ECO:0000256" key="2">
    <source>
        <dbReference type="ARBA" id="ARBA00022448"/>
    </source>
</evidence>
<sequence>MQKDSEQIALRYAEALKDLGLSEEGLLDEFGRTTEALLEVLDANPELERLLATPLVSLADKKRVLAQIFEGKVHPYVLNFLQLLVDRRRIGFLRPICNQFQILLRKLQQVTLAEVISAVPLSQEQQEALLARIQTRTSARRVELRTRINPELLGGMIIKIGDEIIDASLRGQLRKLTLQLTLS</sequence>
<accession>U5QHY3</accession>
<dbReference type="PROSITE" id="PS00389">
    <property type="entry name" value="ATPASE_DELTA"/>
    <property type="match status" value="1"/>
</dbReference>
<name>U5QHY3_GLOK1</name>
<gene>
    <name evidence="8 9" type="primary">atpH</name>
    <name evidence="8" type="synonym">atpD</name>
    <name evidence="9" type="ORF">GKIL_2232</name>
</gene>
<evidence type="ECO:0000313" key="10">
    <source>
        <dbReference type="Proteomes" id="UP000017396"/>
    </source>
</evidence>
<dbReference type="eggNOG" id="COG0712">
    <property type="taxonomic scope" value="Bacteria"/>
</dbReference>
<comment type="subcellular location">
    <subcellularLocation>
        <location evidence="8">Cell inner membrane</location>
        <topology evidence="8">Peripheral membrane protein</topology>
    </subcellularLocation>
    <subcellularLocation>
        <location evidence="1">Membrane</location>
    </subcellularLocation>
</comment>
<evidence type="ECO:0000256" key="3">
    <source>
        <dbReference type="ARBA" id="ARBA00022781"/>
    </source>
</evidence>
<keyword evidence="8" id="KW-0997">Cell inner membrane</keyword>
<dbReference type="HAMAP" id="MF_01416">
    <property type="entry name" value="ATP_synth_delta_bact"/>
    <property type="match status" value="1"/>
</dbReference>
<proteinExistence type="inferred from homology"/>
<dbReference type="STRING" id="1183438.GKIL_2232"/>
<keyword evidence="5 8" id="KW-0472">Membrane</keyword>
<dbReference type="GO" id="GO:0005886">
    <property type="term" value="C:plasma membrane"/>
    <property type="evidence" value="ECO:0007669"/>
    <property type="project" value="UniProtKB-SubCell"/>
</dbReference>
<evidence type="ECO:0000256" key="8">
    <source>
        <dbReference type="HAMAP-Rule" id="MF_01416"/>
    </source>
</evidence>
<dbReference type="GO" id="GO:0046933">
    <property type="term" value="F:proton-transporting ATP synthase activity, rotational mechanism"/>
    <property type="evidence" value="ECO:0007669"/>
    <property type="project" value="UniProtKB-UniRule"/>
</dbReference>
<dbReference type="OrthoDB" id="9802471at2"/>
<dbReference type="GO" id="GO:0045259">
    <property type="term" value="C:proton-transporting ATP synthase complex"/>
    <property type="evidence" value="ECO:0007669"/>
    <property type="project" value="UniProtKB-KW"/>
</dbReference>
<comment type="function">
    <text evidence="8">This protein is part of the stalk that links CF(0) to CF(1). It either transmits conformational changes from CF(0) to CF(1) or is implicated in proton conduction.</text>
</comment>
<dbReference type="PATRIC" id="fig|1183438.3.peg.2191"/>
<dbReference type="PANTHER" id="PTHR11910">
    <property type="entry name" value="ATP SYNTHASE DELTA CHAIN"/>
    <property type="match status" value="1"/>
</dbReference>
<keyword evidence="2 8" id="KW-0813">Transport</keyword>
<dbReference type="AlphaFoldDB" id="U5QHY3"/>
<evidence type="ECO:0000256" key="1">
    <source>
        <dbReference type="ARBA" id="ARBA00004370"/>
    </source>
</evidence>
<keyword evidence="7 8" id="KW-0066">ATP synthesis</keyword>
<dbReference type="Pfam" id="PF00213">
    <property type="entry name" value="OSCP"/>
    <property type="match status" value="1"/>
</dbReference>
<dbReference type="HOGENOM" id="CLU_085114_4_0_3"/>